<gene>
    <name evidence="2" type="ORF">ADN01_05360</name>
</gene>
<evidence type="ECO:0000313" key="3">
    <source>
        <dbReference type="Proteomes" id="UP000050501"/>
    </source>
</evidence>
<keyword evidence="3" id="KW-1185">Reference proteome</keyword>
<dbReference type="SUPFAM" id="SSF82649">
    <property type="entry name" value="SufE/NifU"/>
    <property type="match status" value="1"/>
</dbReference>
<dbReference type="Proteomes" id="UP000050501">
    <property type="component" value="Unassembled WGS sequence"/>
</dbReference>
<dbReference type="GO" id="GO:0051536">
    <property type="term" value="F:iron-sulfur cluster binding"/>
    <property type="evidence" value="ECO:0007669"/>
    <property type="project" value="InterPro"/>
</dbReference>
<dbReference type="Gene3D" id="3.90.1010.10">
    <property type="match status" value="1"/>
</dbReference>
<dbReference type="STRING" id="229921.ADN01_05360"/>
<dbReference type="CDD" id="cd06664">
    <property type="entry name" value="IscU_like"/>
    <property type="match status" value="1"/>
</dbReference>
<dbReference type="Pfam" id="PF01592">
    <property type="entry name" value="NifU_N"/>
    <property type="match status" value="1"/>
</dbReference>
<dbReference type="InterPro" id="IPR002871">
    <property type="entry name" value="NIF_FeS_clus_asmbl_NifU_N"/>
</dbReference>
<dbReference type="RefSeq" id="WP_062418177.1">
    <property type="nucleotide sequence ID" value="NZ_DF967974.1"/>
</dbReference>
<dbReference type="EMBL" id="LGCM01000021">
    <property type="protein sequence ID" value="KPL86878.1"/>
    <property type="molecule type" value="Genomic_DNA"/>
</dbReference>
<dbReference type="NCBIfam" id="TIGR01994">
    <property type="entry name" value="SUF_scaf_2"/>
    <property type="match status" value="1"/>
</dbReference>
<dbReference type="GO" id="GO:0005506">
    <property type="term" value="F:iron ion binding"/>
    <property type="evidence" value="ECO:0007669"/>
    <property type="project" value="InterPro"/>
</dbReference>
<feature type="domain" description="NIF system FeS cluster assembly NifU N-terminal" evidence="1">
    <location>
        <begin position="4"/>
        <end position="120"/>
    </location>
</feature>
<name>A0A0P6YTN3_9CHLR</name>
<accession>A0A0P6YTN3</accession>
<dbReference type="PATRIC" id="fig|229921.5.peg.1855"/>
<dbReference type="GO" id="GO:0016226">
    <property type="term" value="P:iron-sulfur cluster assembly"/>
    <property type="evidence" value="ECO:0007669"/>
    <property type="project" value="InterPro"/>
</dbReference>
<evidence type="ECO:0000313" key="2">
    <source>
        <dbReference type="EMBL" id="KPL86878.1"/>
    </source>
</evidence>
<dbReference type="AlphaFoldDB" id="A0A0P6YTN3"/>
<sequence length="136" mass="15062">MDDMYREIIIERYKDPHYRGTLDPHDYTFEDENPLCGDQIRVDVRADEAGMITEAAFSGHGCAISQASADLLIESILGKNVEDVKKMTKQDILDLLGIELGPVRLKCALLSLKVVKAGLYGLGEASDALVDDDEEF</sequence>
<evidence type="ECO:0000259" key="1">
    <source>
        <dbReference type="Pfam" id="PF01592"/>
    </source>
</evidence>
<reference evidence="2 3" key="1">
    <citation type="submission" date="2015-07" db="EMBL/GenBank/DDBJ databases">
        <title>Genome sequence of Levilinea saccharolytica DSM 16555.</title>
        <authorList>
            <person name="Hemp J."/>
            <person name="Ward L.M."/>
            <person name="Pace L.A."/>
            <person name="Fischer W.W."/>
        </authorList>
    </citation>
    <scope>NUCLEOTIDE SEQUENCE [LARGE SCALE GENOMIC DNA]</scope>
    <source>
        <strain evidence="2 3">KIBI-1</strain>
    </source>
</reference>
<organism evidence="2 3">
    <name type="scientific">Levilinea saccharolytica</name>
    <dbReference type="NCBI Taxonomy" id="229921"/>
    <lineage>
        <taxon>Bacteria</taxon>
        <taxon>Bacillati</taxon>
        <taxon>Chloroflexota</taxon>
        <taxon>Anaerolineae</taxon>
        <taxon>Anaerolineales</taxon>
        <taxon>Anaerolineaceae</taxon>
        <taxon>Levilinea</taxon>
    </lineage>
</organism>
<proteinExistence type="predicted"/>
<comment type="caution">
    <text evidence="2">The sequence shown here is derived from an EMBL/GenBank/DDBJ whole genome shotgun (WGS) entry which is preliminary data.</text>
</comment>
<protein>
    <submittedName>
        <fullName evidence="2">Fe-S cluster protein</fullName>
    </submittedName>
</protein>
<dbReference type="OrthoDB" id="9804157at2"/>
<dbReference type="PANTHER" id="PTHR10093">
    <property type="entry name" value="IRON-SULFUR CLUSTER ASSEMBLY ENZYME NIFU HOMOLOG"/>
    <property type="match status" value="1"/>
</dbReference>